<protein>
    <submittedName>
        <fullName evidence="2">Nuclear transport factor 2 family protein</fullName>
    </submittedName>
</protein>
<dbReference type="Proteomes" id="UP001500542">
    <property type="component" value="Unassembled WGS sequence"/>
</dbReference>
<comment type="caution">
    <text evidence="2">The sequence shown here is derived from an EMBL/GenBank/DDBJ whole genome shotgun (WGS) entry which is preliminary data.</text>
</comment>
<sequence length="122" mass="13389">MTTPLDIVLAYYNAWTGHDFDQAMTYLADDLVCHAPAGRIEGAEAFRAFMEPFSQILLKAELLASYGDDTTVLLMYGTTTRPVADAPGAELHTVRAGKIVDLRIIFDRLPFEQARAAQGKPA</sequence>
<dbReference type="Pfam" id="PF12680">
    <property type="entry name" value="SnoaL_2"/>
    <property type="match status" value="1"/>
</dbReference>
<reference evidence="3" key="1">
    <citation type="journal article" date="2019" name="Int. J. Syst. Evol. Microbiol.">
        <title>The Global Catalogue of Microorganisms (GCM) 10K type strain sequencing project: providing services to taxonomists for standard genome sequencing and annotation.</title>
        <authorList>
            <consortium name="The Broad Institute Genomics Platform"/>
            <consortium name="The Broad Institute Genome Sequencing Center for Infectious Disease"/>
            <person name="Wu L."/>
            <person name="Ma J."/>
        </authorList>
    </citation>
    <scope>NUCLEOTIDE SEQUENCE [LARGE SCALE GENOMIC DNA]</scope>
    <source>
        <strain evidence="3">JCM 10977</strain>
    </source>
</reference>
<keyword evidence="3" id="KW-1185">Reference proteome</keyword>
<dbReference type="SUPFAM" id="SSF54427">
    <property type="entry name" value="NTF2-like"/>
    <property type="match status" value="1"/>
</dbReference>
<dbReference type="InterPro" id="IPR037401">
    <property type="entry name" value="SnoaL-like"/>
</dbReference>
<evidence type="ECO:0000313" key="3">
    <source>
        <dbReference type="Proteomes" id="UP001500542"/>
    </source>
</evidence>
<dbReference type="RefSeq" id="WP_343968736.1">
    <property type="nucleotide sequence ID" value="NZ_BAAAHK010000006.1"/>
</dbReference>
<dbReference type="EMBL" id="BAAAHK010000006">
    <property type="protein sequence ID" value="GAA0938575.1"/>
    <property type="molecule type" value="Genomic_DNA"/>
</dbReference>
<proteinExistence type="predicted"/>
<feature type="domain" description="SnoaL-like" evidence="1">
    <location>
        <begin position="8"/>
        <end position="101"/>
    </location>
</feature>
<gene>
    <name evidence="2" type="ORF">GCM10009554_27710</name>
</gene>
<evidence type="ECO:0000313" key="2">
    <source>
        <dbReference type="EMBL" id="GAA0938575.1"/>
    </source>
</evidence>
<evidence type="ECO:0000259" key="1">
    <source>
        <dbReference type="Pfam" id="PF12680"/>
    </source>
</evidence>
<organism evidence="2 3">
    <name type="scientific">Kribbella koreensis</name>
    <dbReference type="NCBI Taxonomy" id="57909"/>
    <lineage>
        <taxon>Bacteria</taxon>
        <taxon>Bacillati</taxon>
        <taxon>Actinomycetota</taxon>
        <taxon>Actinomycetes</taxon>
        <taxon>Propionibacteriales</taxon>
        <taxon>Kribbellaceae</taxon>
        <taxon>Kribbella</taxon>
    </lineage>
</organism>
<accession>A0ABP4AR65</accession>
<name>A0ABP4AR65_9ACTN</name>
<dbReference type="Gene3D" id="3.10.450.50">
    <property type="match status" value="1"/>
</dbReference>
<dbReference type="InterPro" id="IPR032710">
    <property type="entry name" value="NTF2-like_dom_sf"/>
</dbReference>